<protein>
    <submittedName>
        <fullName evidence="3">CoA transferase</fullName>
    </submittedName>
</protein>
<dbReference type="GO" id="GO:0016740">
    <property type="term" value="F:transferase activity"/>
    <property type="evidence" value="ECO:0007669"/>
    <property type="project" value="UniProtKB-KW"/>
</dbReference>
<feature type="region of interest" description="Disordered" evidence="2">
    <location>
        <begin position="230"/>
        <end position="251"/>
    </location>
</feature>
<evidence type="ECO:0000313" key="4">
    <source>
        <dbReference type="Proteomes" id="UP001500449"/>
    </source>
</evidence>
<reference evidence="3 4" key="1">
    <citation type="journal article" date="2019" name="Int. J. Syst. Evol. Microbiol.">
        <title>The Global Catalogue of Microorganisms (GCM) 10K type strain sequencing project: providing services to taxonomists for standard genome sequencing and annotation.</title>
        <authorList>
            <consortium name="The Broad Institute Genomics Platform"/>
            <consortium name="The Broad Institute Genome Sequencing Center for Infectious Disease"/>
            <person name="Wu L."/>
            <person name="Ma J."/>
        </authorList>
    </citation>
    <scope>NUCLEOTIDE SEQUENCE [LARGE SCALE GENOMIC DNA]</scope>
    <source>
        <strain evidence="3 4">JCM 16009</strain>
    </source>
</reference>
<organism evidence="3 4">
    <name type="scientific">Pseudonocardia ailaonensis</name>
    <dbReference type="NCBI Taxonomy" id="367279"/>
    <lineage>
        <taxon>Bacteria</taxon>
        <taxon>Bacillati</taxon>
        <taxon>Actinomycetota</taxon>
        <taxon>Actinomycetes</taxon>
        <taxon>Pseudonocardiales</taxon>
        <taxon>Pseudonocardiaceae</taxon>
        <taxon>Pseudonocardia</taxon>
    </lineage>
</organism>
<dbReference type="SUPFAM" id="SSF89796">
    <property type="entry name" value="CoA-transferase family III (CaiB/BaiF)"/>
    <property type="match status" value="1"/>
</dbReference>
<dbReference type="Gene3D" id="3.40.50.10540">
    <property type="entry name" value="Crotonobetainyl-coa:carnitine coa-transferase, domain 1"/>
    <property type="match status" value="1"/>
</dbReference>
<proteinExistence type="predicted"/>
<dbReference type="Proteomes" id="UP001500449">
    <property type="component" value="Unassembled WGS sequence"/>
</dbReference>
<evidence type="ECO:0000313" key="3">
    <source>
        <dbReference type="EMBL" id="GAA1851543.1"/>
    </source>
</evidence>
<name>A0ABN2N3Y8_9PSEU</name>
<keyword evidence="4" id="KW-1185">Reference proteome</keyword>
<dbReference type="EMBL" id="BAAAQK010000009">
    <property type="protein sequence ID" value="GAA1851543.1"/>
    <property type="molecule type" value="Genomic_DNA"/>
</dbReference>
<sequence>MTESGEPGGTAGVLAGVRVVELAMWAMGPSAGAVLADWGAAVVKIEHPETGDPMRGLNTFLPNGRNYMFEQVSRGKQSLAIDLRSPDGLEAVQRLITACDVVLTTMRPASLEAMGLDEKSVRKLNPSVVFASGTGYGSVGPEAGRGGFDLSSFWSRSGISATQTPPGQAFANPMPSRAFGDVLTGISAAGAIAAALYSRQRTGEGVKVEFSLFGTAVWAMSGAILDAVRDPSAAEQPPPAEASRATASPVTTSYRTSDDRYVVLVLLPADPHWPSLCEAVGRPDMITDPRYATNAERVRHKEECIAELEAVFARRTAAEWSERLSAMTGVWDIVQRPADLLRDAQVAAEGFVESLDDGEMTLVRSPVTFDERRPPLRRAPQIGEHSDEVLASVGYTDEEILDLRISGALL</sequence>
<dbReference type="Pfam" id="PF02515">
    <property type="entry name" value="CoA_transf_3"/>
    <property type="match status" value="1"/>
</dbReference>
<evidence type="ECO:0000256" key="1">
    <source>
        <dbReference type="ARBA" id="ARBA00022679"/>
    </source>
</evidence>
<dbReference type="Gene3D" id="3.30.1540.10">
    <property type="entry name" value="formyl-coa transferase, domain 3"/>
    <property type="match status" value="1"/>
</dbReference>
<dbReference type="InterPro" id="IPR050483">
    <property type="entry name" value="CoA-transferase_III_domain"/>
</dbReference>
<comment type="caution">
    <text evidence="3">The sequence shown here is derived from an EMBL/GenBank/DDBJ whole genome shotgun (WGS) entry which is preliminary data.</text>
</comment>
<keyword evidence="1 3" id="KW-0808">Transferase</keyword>
<dbReference type="InterPro" id="IPR044855">
    <property type="entry name" value="CoA-Trfase_III_dom3_sf"/>
</dbReference>
<dbReference type="PANTHER" id="PTHR48207">
    <property type="entry name" value="SUCCINATE--HYDROXYMETHYLGLUTARATE COA-TRANSFERASE"/>
    <property type="match status" value="1"/>
</dbReference>
<dbReference type="RefSeq" id="WP_344417768.1">
    <property type="nucleotide sequence ID" value="NZ_BAAAQK010000009.1"/>
</dbReference>
<dbReference type="InterPro" id="IPR003673">
    <property type="entry name" value="CoA-Trfase_fam_III"/>
</dbReference>
<dbReference type="InterPro" id="IPR023606">
    <property type="entry name" value="CoA-Trfase_III_dom_1_sf"/>
</dbReference>
<gene>
    <name evidence="3" type="ORF">GCM10009836_34410</name>
</gene>
<dbReference type="PANTHER" id="PTHR48207:SF3">
    <property type="entry name" value="SUCCINATE--HYDROXYMETHYLGLUTARATE COA-TRANSFERASE"/>
    <property type="match status" value="1"/>
</dbReference>
<accession>A0ABN2N3Y8</accession>
<evidence type="ECO:0000256" key="2">
    <source>
        <dbReference type="SAM" id="MobiDB-lite"/>
    </source>
</evidence>